<name>A0A5Q0THW5_9VIBR</name>
<proteinExistence type="predicted"/>
<dbReference type="RefSeq" id="WP_153448455.1">
    <property type="nucleotide sequence ID" value="NZ_CP045700.1"/>
</dbReference>
<organism evidence="2 3">
    <name type="scientific">Vibrio algicola</name>
    <dbReference type="NCBI Taxonomy" id="2662262"/>
    <lineage>
        <taxon>Bacteria</taxon>
        <taxon>Pseudomonadati</taxon>
        <taxon>Pseudomonadota</taxon>
        <taxon>Gammaproteobacteria</taxon>
        <taxon>Vibrionales</taxon>
        <taxon>Vibrionaceae</taxon>
        <taxon>Vibrio</taxon>
    </lineage>
</organism>
<evidence type="ECO:0000313" key="3">
    <source>
        <dbReference type="Proteomes" id="UP000348942"/>
    </source>
</evidence>
<evidence type="ECO:0000313" key="1">
    <source>
        <dbReference type="EMBL" id="QGA66321.1"/>
    </source>
</evidence>
<keyword evidence="3" id="KW-1185">Reference proteome</keyword>
<dbReference type="EMBL" id="CP045700">
    <property type="protein sequence ID" value="QGA66758.1"/>
    <property type="molecule type" value="Genomic_DNA"/>
</dbReference>
<gene>
    <name evidence="1" type="ORF">GFB47_12880</name>
    <name evidence="2" type="ORF">GFB47_15305</name>
</gene>
<sequence length="185" mass="21061">MKLTRCPVCHCNIHLDALIQDQAGRDLLGDVAALPDFIARPLLNYIGLFRPLKSDLSNGRALRLMREVTDEYKADHLLASALIETVNKLREKRIQFQDVKPLANHNYLKQVYKSLAVKNNVAMPTENHTHQGKAEAVQTTKPDDSQWYIEQATRMVKMGIDPLGEKSTIANKLKEMNWRPPCQQC</sequence>
<dbReference type="Proteomes" id="UP000348942">
    <property type="component" value="Chromosome 2"/>
</dbReference>
<protein>
    <submittedName>
        <fullName evidence="2">Uncharacterized protein</fullName>
    </submittedName>
</protein>
<accession>A0A5Q0THW5</accession>
<dbReference type="EMBL" id="CP045700">
    <property type="protein sequence ID" value="QGA66321.1"/>
    <property type="molecule type" value="Genomic_DNA"/>
</dbReference>
<evidence type="ECO:0000313" key="2">
    <source>
        <dbReference type="EMBL" id="QGA66758.1"/>
    </source>
</evidence>
<reference evidence="2 3" key="1">
    <citation type="submission" date="2019-10" db="EMBL/GenBank/DDBJ databases">
        <title>Vibrio sp. nov., isolated from Coralline algae surface.</title>
        <authorList>
            <person name="Geng Y."/>
            <person name="Zhang X."/>
        </authorList>
    </citation>
    <scope>NUCLEOTIDE SEQUENCE [LARGE SCALE GENOMIC DNA]</scope>
    <source>
        <strain evidence="2 3">SM1977</strain>
    </source>
</reference>
<dbReference type="AlphaFoldDB" id="A0A5Q0THW5"/>